<organism evidence="3 4">
    <name type="scientific">Desulfobaculum bizertense DSM 18034</name>
    <dbReference type="NCBI Taxonomy" id="1121442"/>
    <lineage>
        <taxon>Bacteria</taxon>
        <taxon>Pseudomonadati</taxon>
        <taxon>Thermodesulfobacteriota</taxon>
        <taxon>Desulfovibrionia</taxon>
        <taxon>Desulfovibrionales</taxon>
        <taxon>Desulfovibrionaceae</taxon>
        <taxon>Desulfobaculum</taxon>
    </lineage>
</organism>
<accession>A0A1T4W7U0</accession>
<reference evidence="3 4" key="1">
    <citation type="submission" date="2017-02" db="EMBL/GenBank/DDBJ databases">
        <authorList>
            <person name="Peterson S.W."/>
        </authorList>
    </citation>
    <scope>NUCLEOTIDE SEQUENCE [LARGE SCALE GENOMIC DNA]</scope>
    <source>
        <strain evidence="3 4">DSM 18034</strain>
    </source>
</reference>
<evidence type="ECO:0000313" key="4">
    <source>
        <dbReference type="Proteomes" id="UP000189733"/>
    </source>
</evidence>
<evidence type="ECO:0000256" key="1">
    <source>
        <dbReference type="SAM" id="Coils"/>
    </source>
</evidence>
<keyword evidence="4" id="KW-1185">Reference proteome</keyword>
<feature type="coiled-coil region" evidence="1">
    <location>
        <begin position="28"/>
        <end position="97"/>
    </location>
</feature>
<dbReference type="OrthoDB" id="5471239at2"/>
<keyword evidence="2" id="KW-0472">Membrane</keyword>
<evidence type="ECO:0000313" key="3">
    <source>
        <dbReference type="EMBL" id="SKA73065.1"/>
    </source>
</evidence>
<dbReference type="Proteomes" id="UP000189733">
    <property type="component" value="Unassembled WGS sequence"/>
</dbReference>
<evidence type="ECO:0000256" key="2">
    <source>
        <dbReference type="SAM" id="Phobius"/>
    </source>
</evidence>
<sequence>MTSFIVLLTLSIFELILLGLLFIFFLRLKRSESTLNALQKNQESLLRRLHMNAELEHELVSSFEDRQAELAKLDTELEERTEELQKLIDQAKTLSRSPQFLREVILSGHRQGKSAQALALSTGLSFDEVELILEQAGA</sequence>
<keyword evidence="2" id="KW-1133">Transmembrane helix</keyword>
<feature type="transmembrane region" description="Helical" evidence="2">
    <location>
        <begin position="6"/>
        <end position="26"/>
    </location>
</feature>
<evidence type="ECO:0008006" key="5">
    <source>
        <dbReference type="Google" id="ProtNLM"/>
    </source>
</evidence>
<dbReference type="RefSeq" id="WP_078685067.1">
    <property type="nucleotide sequence ID" value="NZ_FUYA01000005.1"/>
</dbReference>
<gene>
    <name evidence="3" type="ORF">SAMN02745702_01783</name>
</gene>
<proteinExistence type="predicted"/>
<dbReference type="STRING" id="1121442.SAMN02745702_01783"/>
<keyword evidence="2" id="KW-0812">Transmembrane</keyword>
<name>A0A1T4W7U0_9BACT</name>
<keyword evidence="1" id="KW-0175">Coiled coil</keyword>
<dbReference type="EMBL" id="FUYA01000005">
    <property type="protein sequence ID" value="SKA73065.1"/>
    <property type="molecule type" value="Genomic_DNA"/>
</dbReference>
<dbReference type="AlphaFoldDB" id="A0A1T4W7U0"/>
<protein>
    <recommendedName>
        <fullName evidence="5">DUF2802 domain-containing protein</fullName>
    </recommendedName>
</protein>